<dbReference type="Gene3D" id="3.40.50.1820">
    <property type="entry name" value="alpha/beta hydrolase"/>
    <property type="match status" value="1"/>
</dbReference>
<dbReference type="SUPFAM" id="SSF53474">
    <property type="entry name" value="alpha/beta-Hydrolases"/>
    <property type="match status" value="1"/>
</dbReference>
<organism evidence="1 2">
    <name type="scientific">Microbacterium sediminicola</name>
    <dbReference type="NCBI Taxonomy" id="415210"/>
    <lineage>
        <taxon>Bacteria</taxon>
        <taxon>Bacillati</taxon>
        <taxon>Actinomycetota</taxon>
        <taxon>Actinomycetes</taxon>
        <taxon>Micrococcales</taxon>
        <taxon>Microbacteriaceae</taxon>
        <taxon>Microbacterium</taxon>
    </lineage>
</organism>
<dbReference type="Proteomes" id="UP001501690">
    <property type="component" value="Unassembled WGS sequence"/>
</dbReference>
<proteinExistence type="predicted"/>
<name>A0ABP4UAC3_9MICO</name>
<keyword evidence="2" id="KW-1185">Reference proteome</keyword>
<dbReference type="EMBL" id="BAAAPL010000002">
    <property type="protein sequence ID" value="GAA1700173.1"/>
    <property type="molecule type" value="Genomic_DNA"/>
</dbReference>
<evidence type="ECO:0000313" key="2">
    <source>
        <dbReference type="Proteomes" id="UP001501690"/>
    </source>
</evidence>
<sequence>MTLIDGISSRAVDTPRTPVDVLERPTDDPATPAERTIVFVHDNASHGVLWQEIMQGLPGDLRVVSIDVRDFENDDLHDALSALEIAAAHLLDWSTDAEVGARHAQSHTVITLISQESGHTPAELDQPSEFRAALLEAIGYLAGAVTSLPATEAIILRSTD</sequence>
<evidence type="ECO:0000313" key="1">
    <source>
        <dbReference type="EMBL" id="GAA1700173.1"/>
    </source>
</evidence>
<dbReference type="InterPro" id="IPR029058">
    <property type="entry name" value="AB_hydrolase_fold"/>
</dbReference>
<protein>
    <submittedName>
        <fullName evidence="1">Uncharacterized protein</fullName>
    </submittedName>
</protein>
<gene>
    <name evidence="1" type="ORF">GCM10009808_17200</name>
</gene>
<comment type="caution">
    <text evidence="1">The sequence shown here is derived from an EMBL/GenBank/DDBJ whole genome shotgun (WGS) entry which is preliminary data.</text>
</comment>
<reference evidence="2" key="1">
    <citation type="journal article" date="2019" name="Int. J. Syst. Evol. Microbiol.">
        <title>The Global Catalogue of Microorganisms (GCM) 10K type strain sequencing project: providing services to taxonomists for standard genome sequencing and annotation.</title>
        <authorList>
            <consortium name="The Broad Institute Genomics Platform"/>
            <consortium name="The Broad Institute Genome Sequencing Center for Infectious Disease"/>
            <person name="Wu L."/>
            <person name="Ma J."/>
        </authorList>
    </citation>
    <scope>NUCLEOTIDE SEQUENCE [LARGE SCALE GENOMIC DNA]</scope>
    <source>
        <strain evidence="2">JCM 15577</strain>
    </source>
</reference>
<accession>A0ABP4UAC3</accession>